<keyword evidence="2" id="KW-0732">Signal</keyword>
<dbReference type="Proteomes" id="UP000523821">
    <property type="component" value="Unassembled WGS sequence"/>
</dbReference>
<dbReference type="PANTHER" id="PTHR48081">
    <property type="entry name" value="AB HYDROLASE SUPERFAMILY PROTEIN C4A8.06C"/>
    <property type="match status" value="1"/>
</dbReference>
<dbReference type="AlphaFoldDB" id="A0A7W9CTT4"/>
<name>A0A7W9CTT4_9HYPH</name>
<dbReference type="InterPro" id="IPR029058">
    <property type="entry name" value="AB_hydrolase_fold"/>
</dbReference>
<organism evidence="4 5">
    <name type="scientific">Prosthecomicrobium pneumaticum</name>
    <dbReference type="NCBI Taxonomy" id="81895"/>
    <lineage>
        <taxon>Bacteria</taxon>
        <taxon>Pseudomonadati</taxon>
        <taxon>Pseudomonadota</taxon>
        <taxon>Alphaproteobacteria</taxon>
        <taxon>Hyphomicrobiales</taxon>
        <taxon>Kaistiaceae</taxon>
        <taxon>Prosthecomicrobium</taxon>
    </lineage>
</organism>
<protein>
    <submittedName>
        <fullName evidence="4">Acetyl esterase/lipase</fullName>
    </submittedName>
</protein>
<dbReference type="Pfam" id="PF20434">
    <property type="entry name" value="BD-FAE"/>
    <property type="match status" value="1"/>
</dbReference>
<feature type="signal peptide" evidence="2">
    <location>
        <begin position="1"/>
        <end position="20"/>
    </location>
</feature>
<dbReference type="Gene3D" id="3.40.50.1820">
    <property type="entry name" value="alpha/beta hydrolase"/>
    <property type="match status" value="1"/>
</dbReference>
<dbReference type="InterPro" id="IPR050300">
    <property type="entry name" value="GDXG_lipolytic_enzyme"/>
</dbReference>
<evidence type="ECO:0000256" key="1">
    <source>
        <dbReference type="ARBA" id="ARBA00022801"/>
    </source>
</evidence>
<dbReference type="InterPro" id="IPR049492">
    <property type="entry name" value="BD-FAE-like_dom"/>
</dbReference>
<feature type="chain" id="PRO_5030965093" evidence="2">
    <location>
        <begin position="21"/>
        <end position="293"/>
    </location>
</feature>
<reference evidence="4 5" key="1">
    <citation type="submission" date="2020-08" db="EMBL/GenBank/DDBJ databases">
        <title>Genomic Encyclopedia of Type Strains, Phase IV (KMG-IV): sequencing the most valuable type-strain genomes for metagenomic binning, comparative biology and taxonomic classification.</title>
        <authorList>
            <person name="Goeker M."/>
        </authorList>
    </citation>
    <scope>NUCLEOTIDE SEQUENCE [LARGE SCALE GENOMIC DNA]</scope>
    <source>
        <strain evidence="4 5">DSM 16268</strain>
    </source>
</reference>
<accession>A0A7W9CTT4</accession>
<evidence type="ECO:0000313" key="5">
    <source>
        <dbReference type="Proteomes" id="UP000523821"/>
    </source>
</evidence>
<gene>
    <name evidence="4" type="ORF">GGQ63_000562</name>
</gene>
<evidence type="ECO:0000313" key="4">
    <source>
        <dbReference type="EMBL" id="MBB5751519.1"/>
    </source>
</evidence>
<sequence>MVRALALGLLGLATAAGASAALAPVGALNLIARLGGGYSLERDIAYGPLPRQRLDVYSPRRAPADAPVAVFFYGGSWESGEKAMYRFVGAALANRGIVTVIPDYRVYPDVRFPTFLEDAARAVASARRSVSPGAPVFLIGHSAGAHIAAMLALDPQWLDGVGLTPQHDVAGLVGLSGPYDFLPLHSATLKAIFGPGETLARTQPIEFVGPGAPPAFLATGRRDTVVDPGNTERLGERIRSAGGDVETRIYDRVSHQTMIGAFSFPLRPLAPVLADVAAFIRRDAPAAWERVRR</sequence>
<evidence type="ECO:0000256" key="2">
    <source>
        <dbReference type="SAM" id="SignalP"/>
    </source>
</evidence>
<proteinExistence type="predicted"/>
<dbReference type="RefSeq" id="WP_183852258.1">
    <property type="nucleotide sequence ID" value="NZ_JACHOO010000001.1"/>
</dbReference>
<dbReference type="GO" id="GO:0016787">
    <property type="term" value="F:hydrolase activity"/>
    <property type="evidence" value="ECO:0007669"/>
    <property type="project" value="UniProtKB-KW"/>
</dbReference>
<feature type="domain" description="BD-FAE-like" evidence="3">
    <location>
        <begin position="54"/>
        <end position="236"/>
    </location>
</feature>
<keyword evidence="5" id="KW-1185">Reference proteome</keyword>
<comment type="caution">
    <text evidence="4">The sequence shown here is derived from an EMBL/GenBank/DDBJ whole genome shotgun (WGS) entry which is preliminary data.</text>
</comment>
<dbReference type="PANTHER" id="PTHR48081:SF33">
    <property type="entry name" value="KYNURENINE FORMAMIDASE"/>
    <property type="match status" value="1"/>
</dbReference>
<keyword evidence="1" id="KW-0378">Hydrolase</keyword>
<dbReference type="SUPFAM" id="SSF53474">
    <property type="entry name" value="alpha/beta-Hydrolases"/>
    <property type="match status" value="1"/>
</dbReference>
<dbReference type="EMBL" id="JACHOO010000001">
    <property type="protein sequence ID" value="MBB5751519.1"/>
    <property type="molecule type" value="Genomic_DNA"/>
</dbReference>
<evidence type="ECO:0000259" key="3">
    <source>
        <dbReference type="Pfam" id="PF20434"/>
    </source>
</evidence>